<protein>
    <submittedName>
        <fullName evidence="2">Deaminase</fullName>
    </submittedName>
</protein>
<evidence type="ECO:0000313" key="2">
    <source>
        <dbReference type="EMBL" id="KIU17000.1"/>
    </source>
</evidence>
<proteinExistence type="predicted"/>
<organism evidence="2 3">
    <name type="scientific">Mycolicibacterium llatzerense</name>
    <dbReference type="NCBI Taxonomy" id="280871"/>
    <lineage>
        <taxon>Bacteria</taxon>
        <taxon>Bacillati</taxon>
        <taxon>Actinomycetota</taxon>
        <taxon>Actinomycetes</taxon>
        <taxon>Mycobacteriales</taxon>
        <taxon>Mycobacteriaceae</taxon>
        <taxon>Mycolicibacterium</taxon>
    </lineage>
</organism>
<evidence type="ECO:0000259" key="1">
    <source>
        <dbReference type="Pfam" id="PF01872"/>
    </source>
</evidence>
<gene>
    <name evidence="2" type="ORF">TL10_10705</name>
</gene>
<dbReference type="InterPro" id="IPR024072">
    <property type="entry name" value="DHFR-like_dom_sf"/>
</dbReference>
<dbReference type="PATRIC" id="fig|280871.6.peg.2218"/>
<keyword evidence="3" id="KW-1185">Reference proteome</keyword>
<dbReference type="SUPFAM" id="SSF53597">
    <property type="entry name" value="Dihydrofolate reductase-like"/>
    <property type="match status" value="1"/>
</dbReference>
<dbReference type="Gene3D" id="3.40.430.10">
    <property type="entry name" value="Dihydrofolate Reductase, subunit A"/>
    <property type="match status" value="1"/>
</dbReference>
<accession>A0A0D1L7T5</accession>
<name>A0A0D1L7T5_9MYCO</name>
<dbReference type="InterPro" id="IPR050765">
    <property type="entry name" value="Riboflavin_Biosynth_HTPR"/>
</dbReference>
<sequence>MATIYYTASSLDGFIVDSAGSLDWLLSRDIDVDGPFGYKAFEQSVGALVMGSTTYRWVVENEPGDWPYPQPTWVLTSRPDVVVEGHPVCPVSGDVAQLHPALVETAGERDVWIVGGGDVAAQFVTAGLVDELVVSYAPCSLGAGAPVLPVRSEWRLLESAVNGDFVCARWARADG</sequence>
<comment type="caution">
    <text evidence="2">The sequence shown here is derived from an EMBL/GenBank/DDBJ whole genome shotgun (WGS) entry which is preliminary data.</text>
</comment>
<dbReference type="PANTHER" id="PTHR38011">
    <property type="entry name" value="DIHYDROFOLATE REDUCTASE FAMILY PROTEIN (AFU_ORTHOLOGUE AFUA_8G06820)"/>
    <property type="match status" value="1"/>
</dbReference>
<dbReference type="AlphaFoldDB" id="A0A0D1L7T5"/>
<evidence type="ECO:0000313" key="3">
    <source>
        <dbReference type="Proteomes" id="UP000032221"/>
    </source>
</evidence>
<dbReference type="STRING" id="280871.TL10_10705"/>
<dbReference type="InterPro" id="IPR002734">
    <property type="entry name" value="RibDG_C"/>
</dbReference>
<dbReference type="GO" id="GO:0008703">
    <property type="term" value="F:5-amino-6-(5-phosphoribosylamino)uracil reductase activity"/>
    <property type="evidence" value="ECO:0007669"/>
    <property type="project" value="InterPro"/>
</dbReference>
<dbReference type="PANTHER" id="PTHR38011:SF11">
    <property type="entry name" value="2,5-DIAMINO-6-RIBOSYLAMINO-4(3H)-PYRIMIDINONE 5'-PHOSPHATE REDUCTASE"/>
    <property type="match status" value="1"/>
</dbReference>
<dbReference type="OrthoDB" id="3427770at2"/>
<dbReference type="RefSeq" id="WP_043391108.1">
    <property type="nucleotide sequence ID" value="NZ_JXST01000012.1"/>
</dbReference>
<dbReference type="Proteomes" id="UP000032221">
    <property type="component" value="Unassembled WGS sequence"/>
</dbReference>
<feature type="domain" description="Bacterial bifunctional deaminase-reductase C-terminal" evidence="1">
    <location>
        <begin position="71"/>
        <end position="148"/>
    </location>
</feature>
<reference evidence="2 3" key="1">
    <citation type="submission" date="2015-01" db="EMBL/GenBank/DDBJ databases">
        <title>Genome sequence of Mycobacterium llatzerense and Mycobacterium immunogenum recovered from brain abscess.</title>
        <authorList>
            <person name="Greninger A.L."/>
            <person name="Langelier C."/>
            <person name="Cunningham G."/>
            <person name="Chiu C.Y."/>
            <person name="Miller S."/>
        </authorList>
    </citation>
    <scope>NUCLEOTIDE SEQUENCE [LARGE SCALE GENOMIC DNA]</scope>
    <source>
        <strain evidence="2 3">CLUC14</strain>
    </source>
</reference>
<dbReference type="EMBL" id="JXST01000012">
    <property type="protein sequence ID" value="KIU17000.1"/>
    <property type="molecule type" value="Genomic_DNA"/>
</dbReference>
<dbReference type="GO" id="GO:0009231">
    <property type="term" value="P:riboflavin biosynthetic process"/>
    <property type="evidence" value="ECO:0007669"/>
    <property type="project" value="InterPro"/>
</dbReference>
<dbReference type="Pfam" id="PF01872">
    <property type="entry name" value="RibD_C"/>
    <property type="match status" value="1"/>
</dbReference>